<evidence type="ECO:0000313" key="5">
    <source>
        <dbReference type="EMBL" id="OCT51189.1"/>
    </source>
</evidence>
<dbReference type="EMBL" id="LGRB01000009">
    <property type="protein sequence ID" value="OCT51189.1"/>
    <property type="molecule type" value="Genomic_DNA"/>
</dbReference>
<dbReference type="PANTHER" id="PTHR12689">
    <property type="entry name" value="A1 CISTRON SPLICING FACTOR AAR2-RELATED"/>
    <property type="match status" value="1"/>
</dbReference>
<dbReference type="VEuPathDB" id="FungiDB:CLCR_08665"/>
<gene>
    <name evidence="5" type="ORF">CLCR_08665</name>
</gene>
<comment type="similarity">
    <text evidence="1">Belongs to the AAR2 family.</text>
</comment>
<dbReference type="InterPro" id="IPR038514">
    <property type="entry name" value="AAR2_C_sf"/>
</dbReference>
<dbReference type="InterPro" id="IPR038516">
    <property type="entry name" value="AAR2_N_sf"/>
</dbReference>
<organism evidence="5 6">
    <name type="scientific">Cladophialophora carrionii</name>
    <dbReference type="NCBI Taxonomy" id="86049"/>
    <lineage>
        <taxon>Eukaryota</taxon>
        <taxon>Fungi</taxon>
        <taxon>Dikarya</taxon>
        <taxon>Ascomycota</taxon>
        <taxon>Pezizomycotina</taxon>
        <taxon>Eurotiomycetes</taxon>
        <taxon>Chaetothyriomycetidae</taxon>
        <taxon>Chaetothyriales</taxon>
        <taxon>Herpotrichiellaceae</taxon>
        <taxon>Cladophialophora</taxon>
    </lineage>
</organism>
<dbReference type="PANTHER" id="PTHR12689:SF4">
    <property type="entry name" value="PROTEIN AAR2 HOMOLOG"/>
    <property type="match status" value="1"/>
</dbReference>
<comment type="caution">
    <text evidence="5">The sequence shown here is derived from an EMBL/GenBank/DDBJ whole genome shotgun (WGS) entry which is preliminary data.</text>
</comment>
<dbReference type="InterPro" id="IPR007946">
    <property type="entry name" value="AAR2"/>
</dbReference>
<dbReference type="Pfam" id="PF20981">
    <property type="entry name" value="AAR2_1st"/>
    <property type="match status" value="1"/>
</dbReference>
<dbReference type="AlphaFoldDB" id="A0A1C1CRQ8"/>
<dbReference type="GO" id="GO:0000244">
    <property type="term" value="P:spliceosomal tri-snRNP complex assembly"/>
    <property type="evidence" value="ECO:0007669"/>
    <property type="project" value="TreeGrafter"/>
</dbReference>
<dbReference type="Gene3D" id="1.25.40.550">
    <property type="entry name" value="Aar2, C-terminal domain-like"/>
    <property type="match status" value="1"/>
</dbReference>
<dbReference type="eggNOG" id="KOG3937">
    <property type="taxonomic scope" value="Eukaryota"/>
</dbReference>
<evidence type="ECO:0000256" key="1">
    <source>
        <dbReference type="ARBA" id="ARBA00006281"/>
    </source>
</evidence>
<feature type="compositionally biased region" description="Basic and acidic residues" evidence="2">
    <location>
        <begin position="127"/>
        <end position="138"/>
    </location>
</feature>
<dbReference type="Pfam" id="PF05282">
    <property type="entry name" value="AAR2"/>
    <property type="match status" value="1"/>
</dbReference>
<name>A0A1C1CRQ8_9EURO</name>
<feature type="domain" description="AAR2 N-terminal" evidence="4">
    <location>
        <begin position="3"/>
        <end position="160"/>
    </location>
</feature>
<dbReference type="Proteomes" id="UP000094526">
    <property type="component" value="Unassembled WGS sequence"/>
</dbReference>
<dbReference type="InterPro" id="IPR033647">
    <property type="entry name" value="Aar2_N"/>
</dbReference>
<dbReference type="CDD" id="cd13778">
    <property type="entry name" value="Aar2_C"/>
    <property type="match status" value="1"/>
</dbReference>
<feature type="domain" description="AAR2 C-terminal" evidence="3">
    <location>
        <begin position="199"/>
        <end position="365"/>
    </location>
</feature>
<reference evidence="6" key="1">
    <citation type="submission" date="2015-07" db="EMBL/GenBank/DDBJ databases">
        <authorList>
            <person name="Teixeira M.M."/>
            <person name="Souza R.C."/>
            <person name="Almeida L.G."/>
            <person name="Vicente V.A."/>
            <person name="de Hoog S."/>
            <person name="Bocca A.L."/>
            <person name="de Almeida S.R."/>
            <person name="Vasconcelos A.T."/>
            <person name="Felipe M.S."/>
        </authorList>
    </citation>
    <scope>NUCLEOTIDE SEQUENCE [LARGE SCALE GENOMIC DNA]</scope>
    <source>
        <strain evidence="6">KSF</strain>
    </source>
</reference>
<evidence type="ECO:0000259" key="4">
    <source>
        <dbReference type="Pfam" id="PF20981"/>
    </source>
</evidence>
<proteinExistence type="inferred from homology"/>
<evidence type="ECO:0000256" key="2">
    <source>
        <dbReference type="SAM" id="MobiDB-lite"/>
    </source>
</evidence>
<feature type="region of interest" description="Disordered" evidence="2">
    <location>
        <begin position="116"/>
        <end position="145"/>
    </location>
</feature>
<dbReference type="OrthoDB" id="201752at2759"/>
<keyword evidence="6" id="KW-1185">Reference proteome</keyword>
<dbReference type="STRING" id="86049.A0A1C1CRQ8"/>
<evidence type="ECO:0000313" key="6">
    <source>
        <dbReference type="Proteomes" id="UP000094526"/>
    </source>
</evidence>
<dbReference type="InterPro" id="IPR033648">
    <property type="entry name" value="AAR2_C"/>
</dbReference>
<accession>A0A1C1CRQ8</accession>
<dbReference type="CDD" id="cd13777">
    <property type="entry name" value="Aar2_N"/>
    <property type="match status" value="1"/>
</dbReference>
<protein>
    <submittedName>
        <fullName evidence="5">AAR2 family protein</fullName>
    </submittedName>
</protein>
<sequence length="407" mass="45293">MASTLLILSLPPKTFVGLDMLSFNSSPNFLGITKVPSGLHFLYTGTDASLSIRHGRWLKLGATAETHVLSWNGDTESLDLVGQKDPSAQNATTLAASNGRGLVDYAALQNATSDLAAREAETEDADDGKSRHSPDEGRAGSTDWPAMTAHITPSLLNRVLSSDWLVSSVSSAPDDTETVPGLSHLEVSNVLDQLPLNLLSINLKQTWAEGDVGRTRTDRARDRSWYLTHLIENVTPEGKNRVFGAREILGELQFCFLMVLTLANYSCLEQWKRLLSVFFTCQTGLDEVEEYFVQMLKVLRLQVRHVEDVEGGLFDLRDENASSWLRSLWARFRSVVDGAAEGERETLKKEVADLQKLFEDKYGWQSERDLLRRGMLELEDGERIEVTMPGVDEDEETGEYAPVIVET</sequence>
<dbReference type="VEuPathDB" id="FungiDB:G647_06884"/>
<dbReference type="Gene3D" id="2.60.34.20">
    <property type="match status" value="1"/>
</dbReference>
<evidence type="ECO:0000259" key="3">
    <source>
        <dbReference type="Pfam" id="PF05282"/>
    </source>
</evidence>